<evidence type="ECO:0000259" key="1">
    <source>
        <dbReference type="Pfam" id="PF23672"/>
    </source>
</evidence>
<protein>
    <submittedName>
        <fullName evidence="3">SRCR domain-containing protein</fullName>
    </submittedName>
</protein>
<name>A0A1I7WNL6_HETBA</name>
<keyword evidence="2" id="KW-1185">Reference proteome</keyword>
<evidence type="ECO:0000313" key="3">
    <source>
        <dbReference type="WBParaSite" id="Hba_06734"/>
    </source>
</evidence>
<dbReference type="PANTHER" id="PTHR22198">
    <property type="entry name" value="FERM DOMAIN-CONTAINING PROTEIN"/>
    <property type="match status" value="1"/>
</dbReference>
<dbReference type="AlphaFoldDB" id="A0A1I7WNL6"/>
<sequence length="483" mass="55131">MSFCQENSTIPCYLYLTTSNDENSSDGSIKLPSSMPLDHPSLEEITIKRVKSVEKGCMFFLLFRLECIHKSIQFLLKQPTIVGSIVFYIDKIKVGSNQITNGILLSTQRLRGLTYLGVFPFMSMTFIRGKIFEENNNFICIFECVQTICQRNGVTNEKPYCMLKKNKISNDGYLIFAYKTMEDMYTEDFAASWKTWTGARLLCQLLPEKYKIKSDNLYIYIYIYKIITVDCAPALNVLHCIKPKVCAFVGAYRSVTFKVDQFLCISLSLKEEQELCAYASSMTIRYCNHTAFAKFSGYIENGNYIDSTGKEKQTKIGTKSKETQTDCTQFIAGTNQRKRRTLPRTISIYDFPSMKYSTASPCKLDSSNFDILRKEDMKINGIDNNENNGPKIDCHPVFTPVHIENPKAFMESELKEYSRSVYRSALSSNLEVGQQKSASVQILDKIIADLIEESLREKDVLTDKLNTPRTMNDLTYSMGVVTL</sequence>
<feature type="domain" description="DUF7153" evidence="1">
    <location>
        <begin position="141"/>
        <end position="253"/>
    </location>
</feature>
<proteinExistence type="predicted"/>
<dbReference type="Pfam" id="PF23672">
    <property type="entry name" value="DUF7153"/>
    <property type="match status" value="1"/>
</dbReference>
<dbReference type="WBParaSite" id="Hba_06734">
    <property type="protein sequence ID" value="Hba_06734"/>
    <property type="gene ID" value="Hba_06734"/>
</dbReference>
<evidence type="ECO:0000313" key="2">
    <source>
        <dbReference type="Proteomes" id="UP000095283"/>
    </source>
</evidence>
<reference evidence="3" key="1">
    <citation type="submission" date="2016-11" db="UniProtKB">
        <authorList>
            <consortium name="WormBaseParasite"/>
        </authorList>
    </citation>
    <scope>IDENTIFICATION</scope>
</reference>
<dbReference type="PANTHER" id="PTHR22198:SF2">
    <property type="entry name" value="PROTEIN CBG14274"/>
    <property type="match status" value="1"/>
</dbReference>
<accession>A0A1I7WNL6</accession>
<dbReference type="Proteomes" id="UP000095283">
    <property type="component" value="Unplaced"/>
</dbReference>
<dbReference type="InterPro" id="IPR055577">
    <property type="entry name" value="DUF7153"/>
</dbReference>
<organism evidence="2 3">
    <name type="scientific">Heterorhabditis bacteriophora</name>
    <name type="common">Entomopathogenic nematode worm</name>
    <dbReference type="NCBI Taxonomy" id="37862"/>
    <lineage>
        <taxon>Eukaryota</taxon>
        <taxon>Metazoa</taxon>
        <taxon>Ecdysozoa</taxon>
        <taxon>Nematoda</taxon>
        <taxon>Chromadorea</taxon>
        <taxon>Rhabditida</taxon>
        <taxon>Rhabditina</taxon>
        <taxon>Rhabditomorpha</taxon>
        <taxon>Strongyloidea</taxon>
        <taxon>Heterorhabditidae</taxon>
        <taxon>Heterorhabditis</taxon>
    </lineage>
</organism>